<dbReference type="Gene3D" id="3.90.1200.10">
    <property type="match status" value="1"/>
</dbReference>
<dbReference type="Gene3D" id="3.30.200.20">
    <property type="entry name" value="Phosphorylase Kinase, domain 1"/>
    <property type="match status" value="1"/>
</dbReference>
<dbReference type="InterPro" id="IPR002575">
    <property type="entry name" value="Aminoglycoside_PTrfase"/>
</dbReference>
<dbReference type="SUPFAM" id="SSF56112">
    <property type="entry name" value="Protein kinase-like (PK-like)"/>
    <property type="match status" value="1"/>
</dbReference>
<dbReference type="RefSeq" id="WP_169803173.1">
    <property type="nucleotide sequence ID" value="NZ_CP126114.1"/>
</dbReference>
<dbReference type="GO" id="GO:0009088">
    <property type="term" value="P:threonine biosynthetic process"/>
    <property type="evidence" value="ECO:0007669"/>
    <property type="project" value="TreeGrafter"/>
</dbReference>
<dbReference type="AlphaFoldDB" id="A0AA95SAH9"/>
<comment type="similarity">
    <text evidence="1">Belongs to the pseudomonas-type ThrB family.</text>
</comment>
<feature type="domain" description="Aminoglycoside phosphotransferase" evidence="2">
    <location>
        <begin position="40"/>
        <end position="244"/>
    </location>
</feature>
<keyword evidence="4" id="KW-1185">Reference proteome</keyword>
<dbReference type="Proteomes" id="UP001178288">
    <property type="component" value="Chromosome"/>
</dbReference>
<evidence type="ECO:0000259" key="2">
    <source>
        <dbReference type="Pfam" id="PF01636"/>
    </source>
</evidence>
<dbReference type="PANTHER" id="PTHR21064:SF6">
    <property type="entry name" value="AMINOGLYCOSIDE PHOSPHOTRANSFERASE DOMAIN-CONTAINING PROTEIN"/>
    <property type="match status" value="1"/>
</dbReference>
<dbReference type="InterPro" id="IPR011009">
    <property type="entry name" value="Kinase-like_dom_sf"/>
</dbReference>
<proteinExistence type="inferred from homology"/>
<organism evidence="3 4">
    <name type="scientific">Neobacillus novalis</name>
    <dbReference type="NCBI Taxonomy" id="220687"/>
    <lineage>
        <taxon>Bacteria</taxon>
        <taxon>Bacillati</taxon>
        <taxon>Bacillota</taxon>
        <taxon>Bacilli</taxon>
        <taxon>Bacillales</taxon>
        <taxon>Bacillaceae</taxon>
        <taxon>Neobacillus</taxon>
    </lineage>
</organism>
<reference evidence="3" key="1">
    <citation type="submission" date="2023-05" db="EMBL/GenBank/DDBJ databases">
        <title>Comparative genomics of Bacillaceae isolates and their secondary metabolite potential.</title>
        <authorList>
            <person name="Song L."/>
            <person name="Nielsen L.J."/>
            <person name="Mohite O."/>
            <person name="Xu X."/>
            <person name="Weber T."/>
            <person name="Kovacs A.T."/>
        </authorList>
    </citation>
    <scope>NUCLEOTIDE SEQUENCE</scope>
    <source>
        <strain evidence="3">XLM17</strain>
    </source>
</reference>
<dbReference type="GO" id="GO:0004413">
    <property type="term" value="F:homoserine kinase activity"/>
    <property type="evidence" value="ECO:0007669"/>
    <property type="project" value="TreeGrafter"/>
</dbReference>
<accession>A0AA95SAH9</accession>
<sequence>MNFKVTVTHSLISAHSIRNLLASYEIENVISCDFLTRGLNDSYVITTDSEKYIFRVYRHNWRTESDILFEIDVLNYLKMAGFPVSSPINTVEGNWVIAIQAPEGIRYGVLFTYSPGERPVINQENCSTLGRSLAELHKQTSSFHSDHRRNFDLDMQHLLDEPLSYISPVLEKVLLQGNSLRDIVEKIKREILSRKHEYGFCHGDFHNFNMHLDHRKLEVFDFDCCSIGYRAYDVAVFWWNLKNNYPHLEKACWDEFLNGYLSQRNMSEADLKSLPLFISVRRIWLLGTMLKSEDVWGTNWINETNLNQFLLDLEKDQQLYTLF</sequence>
<evidence type="ECO:0000313" key="4">
    <source>
        <dbReference type="Proteomes" id="UP001178288"/>
    </source>
</evidence>
<dbReference type="InterPro" id="IPR050249">
    <property type="entry name" value="Pseudomonas-type_ThrB"/>
</dbReference>
<dbReference type="KEGG" id="nnv:QNH39_22860"/>
<dbReference type="PANTHER" id="PTHR21064">
    <property type="entry name" value="AMINOGLYCOSIDE PHOSPHOTRANSFERASE DOMAIN-CONTAINING PROTEIN-RELATED"/>
    <property type="match status" value="1"/>
</dbReference>
<gene>
    <name evidence="3" type="ORF">QNH39_22860</name>
</gene>
<dbReference type="EMBL" id="CP126114">
    <property type="protein sequence ID" value="WHY85424.1"/>
    <property type="molecule type" value="Genomic_DNA"/>
</dbReference>
<protein>
    <submittedName>
        <fullName evidence="3">Phosphotransferase</fullName>
    </submittedName>
</protein>
<dbReference type="Pfam" id="PF01636">
    <property type="entry name" value="APH"/>
    <property type="match status" value="1"/>
</dbReference>
<evidence type="ECO:0000256" key="1">
    <source>
        <dbReference type="ARBA" id="ARBA00038240"/>
    </source>
</evidence>
<evidence type="ECO:0000313" key="3">
    <source>
        <dbReference type="EMBL" id="WHY85424.1"/>
    </source>
</evidence>
<name>A0AA95SAH9_9BACI</name>